<feature type="coiled-coil region" evidence="1">
    <location>
        <begin position="46"/>
        <end position="77"/>
    </location>
</feature>
<keyword evidence="3" id="KW-1185">Reference proteome</keyword>
<dbReference type="AlphaFoldDB" id="A0A4P6URJ8"/>
<dbReference type="Proteomes" id="UP000291151">
    <property type="component" value="Chromosome"/>
</dbReference>
<accession>A0A4P6URJ8</accession>
<evidence type="ECO:0000313" key="3">
    <source>
        <dbReference type="Proteomes" id="UP000291151"/>
    </source>
</evidence>
<name>A0A4P6URJ8_9BACL</name>
<dbReference type="Pfam" id="PF09602">
    <property type="entry name" value="PhaP_Bmeg"/>
    <property type="match status" value="1"/>
</dbReference>
<protein>
    <submittedName>
        <fullName evidence="2">PhaP protein</fullName>
    </submittedName>
</protein>
<evidence type="ECO:0000256" key="1">
    <source>
        <dbReference type="SAM" id="Coils"/>
    </source>
</evidence>
<keyword evidence="1" id="KW-0175">Coiled coil</keyword>
<proteinExistence type="predicted"/>
<dbReference type="InterPro" id="IPR011728">
    <property type="entry name" value="PhaP_Bmeg"/>
</dbReference>
<dbReference type="RefSeq" id="WP_208649449.1">
    <property type="nucleotide sequence ID" value="NZ_CP036528.1"/>
</dbReference>
<organism evidence="2 3">
    <name type="scientific">Ureibacillus thermophilus</name>
    <dbReference type="NCBI Taxonomy" id="367743"/>
    <lineage>
        <taxon>Bacteria</taxon>
        <taxon>Bacillati</taxon>
        <taxon>Bacillota</taxon>
        <taxon>Bacilli</taxon>
        <taxon>Bacillales</taxon>
        <taxon>Caryophanaceae</taxon>
        <taxon>Ureibacillus</taxon>
    </lineage>
</organism>
<evidence type="ECO:0000313" key="2">
    <source>
        <dbReference type="EMBL" id="QBK25753.1"/>
    </source>
</evidence>
<dbReference type="EMBL" id="CP036528">
    <property type="protein sequence ID" value="QBK25753.1"/>
    <property type="molecule type" value="Genomic_DNA"/>
</dbReference>
<sequence length="164" mass="18878">MAKEQIAKGVDLVWDSWINSLKTIEKVQEDFEKRALQAFNVQKEFIESSVSALNAIEEEAKKASKEWQERLENSLQNLGKEGQFIEISKWLESVQEITEKAQNLAWKPNNALLDLFANAQKQIEITLQQAIEQQKQERIETISKIEEIASQLKETHKKLLAVAD</sequence>
<gene>
    <name evidence="2" type="ORF">DKZ56_07675</name>
</gene>
<reference evidence="2 3" key="1">
    <citation type="submission" date="2019-02" db="EMBL/GenBank/DDBJ databases">
        <title>Ureibacillus thermophilus.</title>
        <authorList>
            <person name="Sunny J.S."/>
            <person name="Natarajan A."/>
            <person name="Saleena L.M."/>
        </authorList>
    </citation>
    <scope>NUCLEOTIDE SEQUENCE [LARGE SCALE GENOMIC DNA]</scope>
    <source>
        <strain evidence="2 3">LM102</strain>
    </source>
</reference>
<dbReference type="KEGG" id="uth:DKZ56_07675"/>